<evidence type="ECO:0000256" key="2">
    <source>
        <dbReference type="ARBA" id="ARBA00022618"/>
    </source>
</evidence>
<dbReference type="Pfam" id="PF03033">
    <property type="entry name" value="Glyco_transf_28"/>
    <property type="match status" value="1"/>
</dbReference>
<keyword evidence="8 10" id="KW-0131">Cell cycle</keyword>
<keyword evidence="1 10" id="KW-1003">Cell membrane</keyword>
<keyword evidence="4 10" id="KW-0808">Transferase</keyword>
<feature type="domain" description="Glycosyltransferase family 28 N-terminal" evidence="11">
    <location>
        <begin position="7"/>
        <end position="143"/>
    </location>
</feature>
<comment type="subcellular location">
    <subcellularLocation>
        <location evidence="10">Cell membrane</location>
        <topology evidence="10">Peripheral membrane protein</topology>
        <orientation evidence="10">Cytoplasmic side</orientation>
    </subcellularLocation>
</comment>
<protein>
    <recommendedName>
        <fullName evidence="10">UDP-N-acetylglucosamine--N-acetylmuramyl-(pentapeptide) pyrophosphoryl-undecaprenol N-acetylglucosamine transferase</fullName>
        <ecNumber evidence="10">2.4.1.227</ecNumber>
    </recommendedName>
    <alternativeName>
        <fullName evidence="10">Undecaprenyl-PP-MurNAc-pentapeptide-UDPGlcNAc GlcNAc transferase</fullName>
    </alternativeName>
</protein>
<dbReference type="SUPFAM" id="SSF53756">
    <property type="entry name" value="UDP-Glycosyltransferase/glycogen phosphorylase"/>
    <property type="match status" value="1"/>
</dbReference>
<dbReference type="PANTHER" id="PTHR21015:SF22">
    <property type="entry name" value="GLYCOSYLTRANSFERASE"/>
    <property type="match status" value="1"/>
</dbReference>
<dbReference type="InterPro" id="IPR004276">
    <property type="entry name" value="GlycoTrans_28_N"/>
</dbReference>
<evidence type="ECO:0000256" key="1">
    <source>
        <dbReference type="ARBA" id="ARBA00022475"/>
    </source>
</evidence>
<sequence>MSKAPLFLLAAGGTGGHVFPAEALGAELMRRGFRVMLATDVRGAALGVHVEGLHMKVLPSGAMLGKGTFGKLKSGLSLAYGIFRAWRLIRREKPVAVVGFGGYPSIPPLLAARLTGLPIVIHEQNSVLGRSNKFVARRAAGIATSFPETRGLSGEDARKSVWVGNPVRTAVVEVGAALYTPPGDEDGPIRILVTGGSQGARVFSDVVPQALAELPEELRRRLVVWQQVRTEQIDQVREIYMAASVNAELVPFFTDMDRRLAEAHLCIGRAGASTVAELAAAGRPSLLVPLPNSADDHQAINARYLEEAGAAWVMAQGEFQPAALGRRLFNLFRDGERLAAAAASARRLARADAARRLADLVIDAANIKTTETAA</sequence>
<keyword evidence="9 10" id="KW-0961">Cell wall biogenesis/degradation</keyword>
<comment type="caution">
    <text evidence="13">The sequence shown here is derived from an EMBL/GenBank/DDBJ whole genome shotgun (WGS) entry which is preliminary data.</text>
</comment>
<comment type="catalytic activity">
    <reaction evidence="10">
        <text>di-trans,octa-cis-undecaprenyl diphospho-N-acetyl-alpha-D-muramoyl-L-alanyl-D-glutamyl-meso-2,6-diaminopimeloyl-D-alanyl-D-alanine + UDP-N-acetyl-alpha-D-glucosamine = di-trans,octa-cis-undecaprenyl diphospho-[N-acetyl-alpha-D-glucosaminyl-(1-&gt;4)]-N-acetyl-alpha-D-muramoyl-L-alanyl-D-glutamyl-meso-2,6-diaminopimeloyl-D-alanyl-D-alanine + UDP + H(+)</text>
        <dbReference type="Rhea" id="RHEA:31227"/>
        <dbReference type="ChEBI" id="CHEBI:15378"/>
        <dbReference type="ChEBI" id="CHEBI:57705"/>
        <dbReference type="ChEBI" id="CHEBI:58223"/>
        <dbReference type="ChEBI" id="CHEBI:61387"/>
        <dbReference type="ChEBI" id="CHEBI:61388"/>
        <dbReference type="EC" id="2.4.1.227"/>
    </reaction>
</comment>
<gene>
    <name evidence="10 13" type="primary">murG</name>
    <name evidence="13" type="ORF">ACFSM5_11815</name>
</gene>
<feature type="binding site" evidence="10">
    <location>
        <position position="168"/>
    </location>
    <ligand>
        <name>UDP-N-acetyl-alpha-D-glucosamine</name>
        <dbReference type="ChEBI" id="CHEBI:57705"/>
    </ligand>
</feature>
<dbReference type="EC" id="2.4.1.227" evidence="10"/>
<dbReference type="InterPro" id="IPR007235">
    <property type="entry name" value="Glyco_trans_28_C"/>
</dbReference>
<evidence type="ECO:0000256" key="4">
    <source>
        <dbReference type="ARBA" id="ARBA00022679"/>
    </source>
</evidence>
<comment type="caution">
    <text evidence="10">Lacks conserved residue(s) required for the propagation of feature annotation.</text>
</comment>
<dbReference type="HAMAP" id="MF_00033">
    <property type="entry name" value="MurG"/>
    <property type="match status" value="1"/>
</dbReference>
<keyword evidence="14" id="KW-1185">Reference proteome</keyword>
<dbReference type="GO" id="GO:0016757">
    <property type="term" value="F:glycosyltransferase activity"/>
    <property type="evidence" value="ECO:0007669"/>
    <property type="project" value="UniProtKB-KW"/>
</dbReference>
<feature type="domain" description="Glycosyl transferase family 28 C-terminal" evidence="12">
    <location>
        <begin position="191"/>
        <end position="356"/>
    </location>
</feature>
<organism evidence="13 14">
    <name type="scientific">Lacibacterium aquatile</name>
    <dbReference type="NCBI Taxonomy" id="1168082"/>
    <lineage>
        <taxon>Bacteria</taxon>
        <taxon>Pseudomonadati</taxon>
        <taxon>Pseudomonadota</taxon>
        <taxon>Alphaproteobacteria</taxon>
        <taxon>Rhodospirillales</taxon>
        <taxon>Rhodospirillaceae</taxon>
    </lineage>
</organism>
<feature type="binding site" evidence="10">
    <location>
        <position position="125"/>
    </location>
    <ligand>
        <name>UDP-N-acetyl-alpha-D-glucosamine</name>
        <dbReference type="ChEBI" id="CHEBI:57705"/>
    </ligand>
</feature>
<keyword evidence="6 10" id="KW-0573">Peptidoglycan synthesis</keyword>
<evidence type="ECO:0000256" key="7">
    <source>
        <dbReference type="ARBA" id="ARBA00023136"/>
    </source>
</evidence>
<evidence type="ECO:0000256" key="6">
    <source>
        <dbReference type="ARBA" id="ARBA00022984"/>
    </source>
</evidence>
<feature type="binding site" evidence="10">
    <location>
        <position position="298"/>
    </location>
    <ligand>
        <name>UDP-N-acetyl-alpha-D-glucosamine</name>
        <dbReference type="ChEBI" id="CHEBI:57705"/>
    </ligand>
</feature>
<comment type="similarity">
    <text evidence="10">Belongs to the glycosyltransferase 28 family. MurG subfamily.</text>
</comment>
<dbReference type="CDD" id="cd03785">
    <property type="entry name" value="GT28_MurG"/>
    <property type="match status" value="1"/>
</dbReference>
<keyword evidence="2 10" id="KW-0132">Cell division</keyword>
<proteinExistence type="inferred from homology"/>
<evidence type="ECO:0000256" key="3">
    <source>
        <dbReference type="ARBA" id="ARBA00022676"/>
    </source>
</evidence>
<dbReference type="NCBIfam" id="TIGR01133">
    <property type="entry name" value="murG"/>
    <property type="match status" value="1"/>
</dbReference>
<feature type="binding site" evidence="10">
    <location>
        <begin position="14"/>
        <end position="16"/>
    </location>
    <ligand>
        <name>UDP-N-acetyl-alpha-D-glucosamine</name>
        <dbReference type="ChEBI" id="CHEBI:57705"/>
    </ligand>
</feature>
<dbReference type="Gene3D" id="3.40.50.2000">
    <property type="entry name" value="Glycogen Phosphorylase B"/>
    <property type="match status" value="2"/>
</dbReference>
<dbReference type="PANTHER" id="PTHR21015">
    <property type="entry name" value="UDP-N-ACETYLGLUCOSAMINE--N-ACETYLMURAMYL-(PENTAPEPTIDE) PYROPHOSPHORYL-UNDECAPRENOL N-ACETYLGLUCOSAMINE TRANSFERASE 1"/>
    <property type="match status" value="1"/>
</dbReference>
<keyword evidence="7 10" id="KW-0472">Membrane</keyword>
<evidence type="ECO:0000259" key="12">
    <source>
        <dbReference type="Pfam" id="PF04101"/>
    </source>
</evidence>
<comment type="function">
    <text evidence="10">Cell wall formation. Catalyzes the transfer of a GlcNAc subunit on undecaprenyl-pyrophosphoryl-MurNAc-pentapeptide (lipid intermediate I) to form undecaprenyl-pyrophosphoryl-MurNAc-(pentapeptide)GlcNAc (lipid intermediate II).</text>
</comment>
<keyword evidence="3 10" id="KW-0328">Glycosyltransferase</keyword>
<feature type="binding site" evidence="10">
    <location>
        <position position="197"/>
    </location>
    <ligand>
        <name>UDP-N-acetyl-alpha-D-glucosamine</name>
        <dbReference type="ChEBI" id="CHEBI:57705"/>
    </ligand>
</feature>
<dbReference type="Proteomes" id="UP001597295">
    <property type="component" value="Unassembled WGS sequence"/>
</dbReference>
<evidence type="ECO:0000256" key="8">
    <source>
        <dbReference type="ARBA" id="ARBA00023306"/>
    </source>
</evidence>
<name>A0ABW5DR95_9PROT</name>
<evidence type="ECO:0000259" key="11">
    <source>
        <dbReference type="Pfam" id="PF03033"/>
    </source>
</evidence>
<evidence type="ECO:0000256" key="9">
    <source>
        <dbReference type="ARBA" id="ARBA00023316"/>
    </source>
</evidence>
<accession>A0ABW5DR95</accession>
<comment type="pathway">
    <text evidence="10">Cell wall biogenesis; peptidoglycan biosynthesis.</text>
</comment>
<dbReference type="Pfam" id="PF04101">
    <property type="entry name" value="Glyco_tran_28_C"/>
    <property type="match status" value="1"/>
</dbReference>
<evidence type="ECO:0000313" key="13">
    <source>
        <dbReference type="EMBL" id="MFD2263577.1"/>
    </source>
</evidence>
<evidence type="ECO:0000256" key="5">
    <source>
        <dbReference type="ARBA" id="ARBA00022960"/>
    </source>
</evidence>
<dbReference type="RefSeq" id="WP_379876598.1">
    <property type="nucleotide sequence ID" value="NZ_JBHUIP010000012.1"/>
</dbReference>
<dbReference type="InterPro" id="IPR006009">
    <property type="entry name" value="GlcNAc_MurG"/>
</dbReference>
<dbReference type="EMBL" id="JBHUIP010000012">
    <property type="protein sequence ID" value="MFD2263577.1"/>
    <property type="molecule type" value="Genomic_DNA"/>
</dbReference>
<reference evidence="14" key="1">
    <citation type="journal article" date="2019" name="Int. J. Syst. Evol. Microbiol.">
        <title>The Global Catalogue of Microorganisms (GCM) 10K type strain sequencing project: providing services to taxonomists for standard genome sequencing and annotation.</title>
        <authorList>
            <consortium name="The Broad Institute Genomics Platform"/>
            <consortium name="The Broad Institute Genome Sequencing Center for Infectious Disease"/>
            <person name="Wu L."/>
            <person name="Ma J."/>
        </authorList>
    </citation>
    <scope>NUCLEOTIDE SEQUENCE [LARGE SCALE GENOMIC DNA]</scope>
    <source>
        <strain evidence="14">CGMCC 1.19062</strain>
    </source>
</reference>
<evidence type="ECO:0000256" key="10">
    <source>
        <dbReference type="HAMAP-Rule" id="MF_00033"/>
    </source>
</evidence>
<keyword evidence="5 10" id="KW-0133">Cell shape</keyword>
<evidence type="ECO:0000313" key="14">
    <source>
        <dbReference type="Proteomes" id="UP001597295"/>
    </source>
</evidence>